<name>C5MD43_CANTT</name>
<protein>
    <submittedName>
        <fullName evidence="3">Uncharacterized protein</fullName>
    </submittedName>
</protein>
<proteinExistence type="predicted"/>
<feature type="transmembrane region" description="Helical" evidence="2">
    <location>
        <begin position="7"/>
        <end position="25"/>
    </location>
</feature>
<organism evidence="3 4">
    <name type="scientific">Candida tropicalis (strain ATCC MYA-3404 / T1)</name>
    <name type="common">Yeast</name>
    <dbReference type="NCBI Taxonomy" id="294747"/>
    <lineage>
        <taxon>Eukaryota</taxon>
        <taxon>Fungi</taxon>
        <taxon>Dikarya</taxon>
        <taxon>Ascomycota</taxon>
        <taxon>Saccharomycotina</taxon>
        <taxon>Pichiomycetes</taxon>
        <taxon>Debaryomycetaceae</taxon>
        <taxon>Candida/Lodderomyces clade</taxon>
        <taxon>Candida</taxon>
    </lineage>
</organism>
<feature type="compositionally biased region" description="Basic residues" evidence="1">
    <location>
        <begin position="184"/>
        <end position="193"/>
    </location>
</feature>
<dbReference type="EMBL" id="GG692399">
    <property type="protein sequence ID" value="EER32473.1"/>
    <property type="molecule type" value="Genomic_DNA"/>
</dbReference>
<evidence type="ECO:0000256" key="2">
    <source>
        <dbReference type="SAM" id="Phobius"/>
    </source>
</evidence>
<dbReference type="RefSeq" id="XP_002549847.1">
    <property type="nucleotide sequence ID" value="XM_002549801.1"/>
</dbReference>
<feature type="compositionally biased region" description="Low complexity" evidence="1">
    <location>
        <begin position="286"/>
        <end position="300"/>
    </location>
</feature>
<keyword evidence="2" id="KW-1133">Transmembrane helix</keyword>
<evidence type="ECO:0000256" key="1">
    <source>
        <dbReference type="SAM" id="MobiDB-lite"/>
    </source>
</evidence>
<dbReference type="AlphaFoldDB" id="C5MD43"/>
<feature type="compositionally biased region" description="Low complexity" evidence="1">
    <location>
        <begin position="160"/>
        <end position="183"/>
    </location>
</feature>
<gene>
    <name evidence="3" type="ORF">CTRG_04144</name>
</gene>
<feature type="region of interest" description="Disordered" evidence="1">
    <location>
        <begin position="286"/>
        <end position="340"/>
    </location>
</feature>
<feature type="region of interest" description="Disordered" evidence="1">
    <location>
        <begin position="160"/>
        <end position="236"/>
    </location>
</feature>
<dbReference type="VEuPathDB" id="FungiDB:CTRG_04144"/>
<dbReference type="GeneID" id="8297122"/>
<dbReference type="Proteomes" id="UP000002037">
    <property type="component" value="Unassembled WGS sequence"/>
</dbReference>
<reference evidence="3 4" key="1">
    <citation type="journal article" date="2009" name="Nature">
        <title>Evolution of pathogenicity and sexual reproduction in eight Candida genomes.</title>
        <authorList>
            <person name="Butler G."/>
            <person name="Rasmussen M.D."/>
            <person name="Lin M.F."/>
            <person name="Santos M.A."/>
            <person name="Sakthikumar S."/>
            <person name="Munro C.A."/>
            <person name="Rheinbay E."/>
            <person name="Grabherr M."/>
            <person name="Forche A."/>
            <person name="Reedy J.L."/>
            <person name="Agrafioti I."/>
            <person name="Arnaud M.B."/>
            <person name="Bates S."/>
            <person name="Brown A.J."/>
            <person name="Brunke S."/>
            <person name="Costanzo M.C."/>
            <person name="Fitzpatrick D.A."/>
            <person name="de Groot P.W."/>
            <person name="Harris D."/>
            <person name="Hoyer L.L."/>
            <person name="Hube B."/>
            <person name="Klis F.M."/>
            <person name="Kodira C."/>
            <person name="Lennard N."/>
            <person name="Logue M.E."/>
            <person name="Martin R."/>
            <person name="Neiman A.M."/>
            <person name="Nikolaou E."/>
            <person name="Quail M.A."/>
            <person name="Quinn J."/>
            <person name="Santos M.C."/>
            <person name="Schmitzberger F.F."/>
            <person name="Sherlock G."/>
            <person name="Shah P."/>
            <person name="Silverstein K.A."/>
            <person name="Skrzypek M.S."/>
            <person name="Soll D."/>
            <person name="Staggs R."/>
            <person name="Stansfield I."/>
            <person name="Stumpf M.P."/>
            <person name="Sudbery P.E."/>
            <person name="Srikantha T."/>
            <person name="Zeng Q."/>
            <person name="Berman J."/>
            <person name="Berriman M."/>
            <person name="Heitman J."/>
            <person name="Gow N.A."/>
            <person name="Lorenz M.C."/>
            <person name="Birren B.W."/>
            <person name="Kellis M."/>
            <person name="Cuomo C.A."/>
        </authorList>
    </citation>
    <scope>NUCLEOTIDE SEQUENCE [LARGE SCALE GENOMIC DNA]</scope>
    <source>
        <strain evidence="4">ATCC MYA-3404 / T1</strain>
    </source>
</reference>
<dbReference type="eggNOG" id="ENOG502T5W0">
    <property type="taxonomic scope" value="Eukaryota"/>
</dbReference>
<evidence type="ECO:0000313" key="3">
    <source>
        <dbReference type="EMBL" id="EER32473.1"/>
    </source>
</evidence>
<keyword evidence="2" id="KW-0812">Transmembrane</keyword>
<keyword evidence="4" id="KW-1185">Reference proteome</keyword>
<dbReference type="HOGENOM" id="CLU_636146_0_0_1"/>
<dbReference type="OrthoDB" id="4023438at2759"/>
<feature type="compositionally biased region" description="Polar residues" evidence="1">
    <location>
        <begin position="222"/>
        <end position="236"/>
    </location>
</feature>
<sequence length="407" mass="46479">MFQLLEFILNIFTFFIPLILTIKILDQSITFKYSCYQFVINYWLYYIVLQYLQYNIFMDNLLFLYVSKFIKFWLFYGKSNNLKLSNHFLLLRFLNLNSVQLFEVNYLNPLINKINPGFKEINYQIYLSGKIYLLPINYNQPSFRFLNNFIAMFQLPTNPSISSKSKSKSRQTSSSTTTSTTSKLVKKLRKPKRVNSGDSSHSETRSRSASRSRSRSSSTSTNIQQPNISSNQTSPTLSPIDYQIISDQLPSAQPNLLSIPKYKRTISPPPYEEIIQNSQLINNYNNNSPEISLSDNNNSRHSSRSVSRKSSFSSSRSRPVSINGSSSGNNSSNSNNNNNVINLESIDSTIMTNNNSSTSIGSGNSNSFTDIRIGSESMNRIQEQLNNTRSNINNDLPPLPTPRMMNR</sequence>
<accession>C5MD43</accession>
<keyword evidence="2" id="KW-0472">Membrane</keyword>
<feature type="compositionally biased region" description="Low complexity" evidence="1">
    <location>
        <begin position="308"/>
        <end position="340"/>
    </location>
</feature>
<dbReference type="KEGG" id="ctp:CTRG_04144"/>
<evidence type="ECO:0000313" key="4">
    <source>
        <dbReference type="Proteomes" id="UP000002037"/>
    </source>
</evidence>